<keyword evidence="3" id="KW-0285">Flavoprotein</keyword>
<proteinExistence type="inferred from homology"/>
<evidence type="ECO:0000256" key="4">
    <source>
        <dbReference type="ARBA" id="ARBA00022827"/>
    </source>
</evidence>
<evidence type="ECO:0000256" key="3">
    <source>
        <dbReference type="ARBA" id="ARBA00022630"/>
    </source>
</evidence>
<dbReference type="OrthoDB" id="424974at2759"/>
<keyword evidence="5" id="KW-0560">Oxidoreductase</keyword>
<evidence type="ECO:0000313" key="8">
    <source>
        <dbReference type="RefSeq" id="XP_022093199.1"/>
    </source>
</evidence>
<dbReference type="Pfam" id="PF01266">
    <property type="entry name" value="DAO"/>
    <property type="match status" value="1"/>
</dbReference>
<dbReference type="OMA" id="VARCHHT"/>
<dbReference type="SUPFAM" id="SSF54373">
    <property type="entry name" value="FAD-linked reductases, C-terminal domain"/>
    <property type="match status" value="1"/>
</dbReference>
<dbReference type="GO" id="GO:0050031">
    <property type="term" value="F:L-pipecolate oxidase activity"/>
    <property type="evidence" value="ECO:0007669"/>
    <property type="project" value="TreeGrafter"/>
</dbReference>
<keyword evidence="4" id="KW-0274">FAD</keyword>
<evidence type="ECO:0000259" key="6">
    <source>
        <dbReference type="Pfam" id="PF01266"/>
    </source>
</evidence>
<dbReference type="GO" id="GO:0050660">
    <property type="term" value="F:flavin adenine dinucleotide binding"/>
    <property type="evidence" value="ECO:0007669"/>
    <property type="project" value="InterPro"/>
</dbReference>
<protein>
    <submittedName>
        <fullName evidence="8">Peroxisomal sarcosine oxidase-like isoform X1</fullName>
    </submittedName>
</protein>
<name>A0A8B7YIW8_ACAPL</name>
<sequence length="388" mass="43774">MAKYDYECVIIGAGVVGSSAAYQLAGHGHKVLLLDQFALPHSRGSSHGSVRILRYPYTDLRHHQAMPEQYEMWHELEKEAGTQLTHKISMLRVTPTKNEVYRLTFSLIRQSQLACLELSEAQVKEKYPFLDITGRAAFLQEECLTIDAHKAVQCLQSQFVKNGGVIRDNEKVLKIEPGPVVTVHTNKGGCYRAKGIILAPGTWASGLLKSLGLNLPIKAWRVNVCYFKEKVPESHRKIPCVMYHTDEGFEKVLIVFPSREYPGLVKINYHLRWDEVDPECRDLEASKTQLDIEEIKMFVKERMPALELEPVLVEPCLYTCMPEEDLLVDTHPLYKNIAIACAMSGKGFKMAPLIGKVLGEMALGKPPSFDTSLLSFKRFLSTTSRPKL</sequence>
<accession>A0A8B7YIW8</accession>
<dbReference type="RefSeq" id="XP_022093199.1">
    <property type="nucleotide sequence ID" value="XM_022237507.1"/>
</dbReference>
<dbReference type="GO" id="GO:0008115">
    <property type="term" value="F:sarcosine oxidase activity"/>
    <property type="evidence" value="ECO:0007669"/>
    <property type="project" value="TreeGrafter"/>
</dbReference>
<dbReference type="Gene3D" id="3.50.50.60">
    <property type="entry name" value="FAD/NAD(P)-binding domain"/>
    <property type="match status" value="1"/>
</dbReference>
<dbReference type="KEGG" id="aplc:110980635"/>
<organism evidence="7 8">
    <name type="scientific">Acanthaster planci</name>
    <name type="common">Crown-of-thorns starfish</name>
    <dbReference type="NCBI Taxonomy" id="133434"/>
    <lineage>
        <taxon>Eukaryota</taxon>
        <taxon>Metazoa</taxon>
        <taxon>Echinodermata</taxon>
        <taxon>Eleutherozoa</taxon>
        <taxon>Asterozoa</taxon>
        <taxon>Asteroidea</taxon>
        <taxon>Valvatacea</taxon>
        <taxon>Valvatida</taxon>
        <taxon>Acanthasteridae</taxon>
        <taxon>Acanthaster</taxon>
    </lineage>
</organism>
<evidence type="ECO:0000256" key="1">
    <source>
        <dbReference type="ARBA" id="ARBA00001974"/>
    </source>
</evidence>
<dbReference type="PANTHER" id="PTHR10961:SF46">
    <property type="entry name" value="PEROXISOMAL SARCOSINE OXIDASE"/>
    <property type="match status" value="1"/>
</dbReference>
<dbReference type="GO" id="GO:0033514">
    <property type="term" value="P:L-lysine catabolic process to acetyl-CoA via L-pipecolate"/>
    <property type="evidence" value="ECO:0007669"/>
    <property type="project" value="TreeGrafter"/>
</dbReference>
<gene>
    <name evidence="8" type="primary">LOC110980635</name>
</gene>
<evidence type="ECO:0000256" key="5">
    <source>
        <dbReference type="ARBA" id="ARBA00023002"/>
    </source>
</evidence>
<comment type="cofactor">
    <cofactor evidence="1">
        <name>FAD</name>
        <dbReference type="ChEBI" id="CHEBI:57692"/>
    </cofactor>
</comment>
<dbReference type="PANTHER" id="PTHR10961">
    <property type="entry name" value="PEROXISOMAL SARCOSINE OXIDASE"/>
    <property type="match status" value="1"/>
</dbReference>
<dbReference type="InterPro" id="IPR036188">
    <property type="entry name" value="FAD/NAD-bd_sf"/>
</dbReference>
<dbReference type="Proteomes" id="UP000694845">
    <property type="component" value="Unplaced"/>
</dbReference>
<comment type="similarity">
    <text evidence="2">Belongs to the MSOX/MTOX family.</text>
</comment>
<dbReference type="Gene3D" id="3.30.9.10">
    <property type="entry name" value="D-Amino Acid Oxidase, subunit A, domain 2"/>
    <property type="match status" value="1"/>
</dbReference>
<dbReference type="AlphaFoldDB" id="A0A8B7YIW8"/>
<reference evidence="8" key="1">
    <citation type="submission" date="2025-08" db="UniProtKB">
        <authorList>
            <consortium name="RefSeq"/>
        </authorList>
    </citation>
    <scope>IDENTIFICATION</scope>
</reference>
<feature type="domain" description="FAD dependent oxidoreductase" evidence="6">
    <location>
        <begin position="8"/>
        <end position="361"/>
    </location>
</feature>
<keyword evidence="7" id="KW-1185">Reference proteome</keyword>
<dbReference type="GO" id="GO:0005777">
    <property type="term" value="C:peroxisome"/>
    <property type="evidence" value="ECO:0007669"/>
    <property type="project" value="TreeGrafter"/>
</dbReference>
<dbReference type="InterPro" id="IPR045170">
    <property type="entry name" value="MTOX"/>
</dbReference>
<evidence type="ECO:0000313" key="7">
    <source>
        <dbReference type="Proteomes" id="UP000694845"/>
    </source>
</evidence>
<dbReference type="GeneID" id="110980635"/>
<dbReference type="InterPro" id="IPR006076">
    <property type="entry name" value="FAD-dep_OxRdtase"/>
</dbReference>
<dbReference type="SUPFAM" id="SSF51905">
    <property type="entry name" value="FAD/NAD(P)-binding domain"/>
    <property type="match status" value="1"/>
</dbReference>
<evidence type="ECO:0000256" key="2">
    <source>
        <dbReference type="ARBA" id="ARBA00010989"/>
    </source>
</evidence>